<comment type="similarity">
    <text evidence="2 11">Belongs to the alpha-IPM synthase/homocitrate synthase family. LeuA type 1 subfamily.</text>
</comment>
<dbReference type="Gene3D" id="3.30.160.270">
    <property type="match status" value="1"/>
</dbReference>
<dbReference type="RefSeq" id="WP_148964943.1">
    <property type="nucleotide sequence ID" value="NZ_JBNILM010000010.1"/>
</dbReference>
<evidence type="ECO:0000256" key="2">
    <source>
        <dbReference type="ARBA" id="ARBA00009396"/>
    </source>
</evidence>
<evidence type="ECO:0000256" key="9">
    <source>
        <dbReference type="ARBA" id="ARBA00023211"/>
    </source>
</evidence>
<dbReference type="GO" id="GO:0005737">
    <property type="term" value="C:cytoplasm"/>
    <property type="evidence" value="ECO:0007669"/>
    <property type="project" value="UniProtKB-UniRule"/>
</dbReference>
<keyword evidence="14" id="KW-0012">Acyltransferase</keyword>
<dbReference type="NCBIfam" id="NF002086">
    <property type="entry name" value="PRK00915.1-3"/>
    <property type="match status" value="1"/>
</dbReference>
<dbReference type="InterPro" id="IPR054691">
    <property type="entry name" value="LeuA/HCS_post-cat"/>
</dbReference>
<organism evidence="14 16">
    <name type="scientific">Sutcliffiella horikoshii</name>
    <dbReference type="NCBI Taxonomy" id="79883"/>
    <lineage>
        <taxon>Bacteria</taxon>
        <taxon>Bacillati</taxon>
        <taxon>Bacillota</taxon>
        <taxon>Bacilli</taxon>
        <taxon>Bacillales</taxon>
        <taxon>Bacillaceae</taxon>
        <taxon>Sutcliffiella</taxon>
    </lineage>
</organism>
<dbReference type="CDD" id="cd07940">
    <property type="entry name" value="DRE_TIM_IPMS"/>
    <property type="match status" value="1"/>
</dbReference>
<evidence type="ECO:0000259" key="12">
    <source>
        <dbReference type="PROSITE" id="PS50991"/>
    </source>
</evidence>
<dbReference type="GO" id="GO:0030145">
    <property type="term" value="F:manganese ion binding"/>
    <property type="evidence" value="ECO:0007669"/>
    <property type="project" value="UniProtKB-UniRule"/>
</dbReference>
<feature type="domain" description="Pyruvate carboxyltransferase" evidence="12">
    <location>
        <begin position="4"/>
        <end position="266"/>
    </location>
</feature>
<evidence type="ECO:0000256" key="10">
    <source>
        <dbReference type="ARBA" id="ARBA00023304"/>
    </source>
</evidence>
<dbReference type="SUPFAM" id="SSF110921">
    <property type="entry name" value="2-isopropylmalate synthase LeuA, allosteric (dimerisation) domain"/>
    <property type="match status" value="1"/>
</dbReference>
<dbReference type="OrthoDB" id="9804858at2"/>
<dbReference type="Proteomes" id="UP000324517">
    <property type="component" value="Unassembled WGS sequence"/>
</dbReference>
<name>A0A5D4SZ45_9BACI</name>
<keyword evidence="7 11" id="KW-0808">Transferase</keyword>
<comment type="function">
    <text evidence="11">Catalyzes the condensation of the acetyl group of acetyl-CoA with 3-methyl-2-oxobutanoate (2-ketoisovalerate) to form 3-carboxy-3-hydroxy-4-methylpentanoate (2-isopropylmalate).</text>
</comment>
<dbReference type="Pfam" id="PF08502">
    <property type="entry name" value="LeuA_dimer"/>
    <property type="match status" value="1"/>
</dbReference>
<comment type="subunit">
    <text evidence="11">Homodimer.</text>
</comment>
<evidence type="ECO:0000256" key="8">
    <source>
        <dbReference type="ARBA" id="ARBA00022723"/>
    </source>
</evidence>
<proteinExistence type="inferred from homology"/>
<reference evidence="15 16" key="1">
    <citation type="submission" date="2019-08" db="EMBL/GenBank/DDBJ databases">
        <title>Bacillus genomes from the desert of Cuatro Cienegas, Coahuila.</title>
        <authorList>
            <person name="Olmedo-Alvarez G."/>
        </authorList>
    </citation>
    <scope>NUCLEOTIDE SEQUENCE [LARGE SCALE GENOMIC DNA]</scope>
    <source>
        <strain evidence="13 15">CH88_3T</strain>
        <strain evidence="14 16">CH98b_3T</strain>
    </source>
</reference>
<evidence type="ECO:0000256" key="3">
    <source>
        <dbReference type="ARBA" id="ARBA00012973"/>
    </source>
</evidence>
<dbReference type="InterPro" id="IPR036230">
    <property type="entry name" value="LeuA_allosteric_dom_sf"/>
</dbReference>
<evidence type="ECO:0000313" key="13">
    <source>
        <dbReference type="EMBL" id="TYS61361.1"/>
    </source>
</evidence>
<dbReference type="HAMAP" id="MF_01025">
    <property type="entry name" value="LeuA_type1"/>
    <property type="match status" value="1"/>
</dbReference>
<dbReference type="InterPro" id="IPR005671">
    <property type="entry name" value="LeuA_bact_synth"/>
</dbReference>
<comment type="catalytic activity">
    <reaction evidence="11">
        <text>3-methyl-2-oxobutanoate + acetyl-CoA + H2O = (2S)-2-isopropylmalate + CoA + H(+)</text>
        <dbReference type="Rhea" id="RHEA:21524"/>
        <dbReference type="ChEBI" id="CHEBI:1178"/>
        <dbReference type="ChEBI" id="CHEBI:11851"/>
        <dbReference type="ChEBI" id="CHEBI:15377"/>
        <dbReference type="ChEBI" id="CHEBI:15378"/>
        <dbReference type="ChEBI" id="CHEBI:57287"/>
        <dbReference type="ChEBI" id="CHEBI:57288"/>
        <dbReference type="EC" id="2.3.3.13"/>
    </reaction>
</comment>
<feature type="binding site" evidence="11">
    <location>
        <position position="13"/>
    </location>
    <ligand>
        <name>Mn(2+)</name>
        <dbReference type="ChEBI" id="CHEBI:29035"/>
    </ligand>
</feature>
<dbReference type="FunFam" id="3.20.20.70:FF:000010">
    <property type="entry name" value="2-isopropylmalate synthase"/>
    <property type="match status" value="1"/>
</dbReference>
<dbReference type="PANTHER" id="PTHR10277">
    <property type="entry name" value="HOMOCITRATE SYNTHASE-RELATED"/>
    <property type="match status" value="1"/>
</dbReference>
<evidence type="ECO:0000256" key="4">
    <source>
        <dbReference type="ARBA" id="ARBA00018198"/>
    </source>
</evidence>
<dbReference type="SMART" id="SM00917">
    <property type="entry name" value="LeuA_dimer"/>
    <property type="match status" value="1"/>
</dbReference>
<gene>
    <name evidence="11" type="primary">leuA</name>
    <name evidence="13" type="ORF">FZC74_03530</name>
    <name evidence="14" type="ORF">FZC75_18195</name>
</gene>
<dbReference type="InterPro" id="IPR050073">
    <property type="entry name" value="2-IPM_HCS-like"/>
</dbReference>
<dbReference type="EC" id="2.3.3.13" evidence="3 11"/>
<comment type="cofactor">
    <cofactor evidence="11">
        <name>Mn(2+)</name>
        <dbReference type="ChEBI" id="CHEBI:29035"/>
    </cofactor>
</comment>
<evidence type="ECO:0000313" key="15">
    <source>
        <dbReference type="Proteomes" id="UP000323393"/>
    </source>
</evidence>
<comment type="caution">
    <text evidence="14">The sequence shown here is derived from an EMBL/GenBank/DDBJ whole genome shotgun (WGS) entry which is preliminary data.</text>
</comment>
<dbReference type="PROSITE" id="PS00815">
    <property type="entry name" value="AIPM_HOMOCIT_SYNTH_1"/>
    <property type="match status" value="1"/>
</dbReference>
<dbReference type="InterPro" id="IPR013785">
    <property type="entry name" value="Aldolase_TIM"/>
</dbReference>
<keyword evidence="11" id="KW-0963">Cytoplasm</keyword>
<accession>A0A5D4SZ45</accession>
<keyword evidence="9 11" id="KW-0464">Manganese</keyword>
<dbReference type="InterPro" id="IPR000891">
    <property type="entry name" value="PYR_CT"/>
</dbReference>
<dbReference type="UniPathway" id="UPA00048">
    <property type="reaction ID" value="UER00070"/>
</dbReference>
<dbReference type="PANTHER" id="PTHR10277:SF9">
    <property type="entry name" value="2-ISOPROPYLMALATE SYNTHASE 1, CHLOROPLASTIC-RELATED"/>
    <property type="match status" value="1"/>
</dbReference>
<dbReference type="NCBIfam" id="NF002088">
    <property type="entry name" value="PRK00915.1-5"/>
    <property type="match status" value="1"/>
</dbReference>
<evidence type="ECO:0000256" key="1">
    <source>
        <dbReference type="ARBA" id="ARBA00004689"/>
    </source>
</evidence>
<dbReference type="NCBIfam" id="TIGR00973">
    <property type="entry name" value="leuA_bact"/>
    <property type="match status" value="1"/>
</dbReference>
<dbReference type="Proteomes" id="UP000323393">
    <property type="component" value="Unassembled WGS sequence"/>
</dbReference>
<evidence type="ECO:0000256" key="11">
    <source>
        <dbReference type="HAMAP-Rule" id="MF_01025"/>
    </source>
</evidence>
<keyword evidence="6 11" id="KW-0028">Amino-acid biosynthesis</keyword>
<dbReference type="AlphaFoldDB" id="A0A5D4SZ45"/>
<dbReference type="InterPro" id="IPR013709">
    <property type="entry name" value="2-isopropylmalate_synth_dimer"/>
</dbReference>
<dbReference type="PROSITE" id="PS50991">
    <property type="entry name" value="PYR_CT"/>
    <property type="match status" value="1"/>
</dbReference>
<dbReference type="PROSITE" id="PS00816">
    <property type="entry name" value="AIPM_HOMOCIT_SYNTH_2"/>
    <property type="match status" value="1"/>
</dbReference>
<dbReference type="FunFam" id="1.10.238.260:FF:000001">
    <property type="entry name" value="2-isopropylmalate synthase"/>
    <property type="match status" value="1"/>
</dbReference>
<dbReference type="SUPFAM" id="SSF51569">
    <property type="entry name" value="Aldolase"/>
    <property type="match status" value="1"/>
</dbReference>
<evidence type="ECO:0000256" key="7">
    <source>
        <dbReference type="ARBA" id="ARBA00022679"/>
    </source>
</evidence>
<dbReference type="GO" id="GO:0003852">
    <property type="term" value="F:2-isopropylmalate synthase activity"/>
    <property type="evidence" value="ECO:0007669"/>
    <property type="project" value="UniProtKB-UniRule"/>
</dbReference>
<dbReference type="Pfam" id="PF00682">
    <property type="entry name" value="HMGL-like"/>
    <property type="match status" value="1"/>
</dbReference>
<keyword evidence="10 11" id="KW-0100">Branched-chain amino acid biosynthesis</keyword>
<protein>
    <recommendedName>
        <fullName evidence="4 11">2-isopropylmalate synthase</fullName>
        <ecNumber evidence="3 11">2.3.3.13</ecNumber>
    </recommendedName>
    <alternativeName>
        <fullName evidence="11">Alpha-IPM synthase</fullName>
    </alternativeName>
    <alternativeName>
        <fullName evidence="11">Alpha-isopropylmalate synthase</fullName>
    </alternativeName>
</protein>
<comment type="pathway">
    <text evidence="1 11">Amino-acid biosynthesis; L-leucine biosynthesis; L-leucine from 3-methyl-2-oxobutanoate: step 1/4.</text>
</comment>
<dbReference type="InterPro" id="IPR002034">
    <property type="entry name" value="AIPM/Hcit_synth_CS"/>
</dbReference>
<dbReference type="GO" id="GO:0009098">
    <property type="term" value="P:L-leucine biosynthetic process"/>
    <property type="evidence" value="ECO:0007669"/>
    <property type="project" value="UniProtKB-UniRule"/>
</dbReference>
<keyword evidence="8 11" id="KW-0479">Metal-binding</keyword>
<feature type="binding site" evidence="11">
    <location>
        <position position="203"/>
    </location>
    <ligand>
        <name>Mn(2+)</name>
        <dbReference type="ChEBI" id="CHEBI:29035"/>
    </ligand>
</feature>
<feature type="binding site" evidence="11">
    <location>
        <position position="237"/>
    </location>
    <ligand>
        <name>Mn(2+)</name>
        <dbReference type="ChEBI" id="CHEBI:29035"/>
    </ligand>
</feature>
<dbReference type="EMBL" id="VTET01000010">
    <property type="protein sequence ID" value="TYS68623.1"/>
    <property type="molecule type" value="Genomic_DNA"/>
</dbReference>
<evidence type="ECO:0000256" key="5">
    <source>
        <dbReference type="ARBA" id="ARBA00022430"/>
    </source>
</evidence>
<sequence length="516" mass="56925">MRKVDIFDTTLRDGEQSAGVNLHPHEKLEIAIQLEKYGVDVMEAGFPASSYGDFQAVQQIARTIKKSRVVGLARSVKSDIDAVYEAVKDAEINGIHVFLATSPIHMEYKLKKKPKEVVEAAVQAVEYAKRFFDHVQWSAEDATRSEWPFLAHIIEKVIDAGANVINLPDTVGYTTPLEYAQLITYIREHVPNIHKVKLSAHCHDDLGMAVSNSLAAIQSGVDQIEGTINGIGERAGNASLEEIIVALQIRKDVYEVETNIDLKQTVRTSNLVSKLTGMIVPQNKAVVGANAFAHESGIHQDGVLKNKSTYEVINPEMVGLHSNKMVLGKHSGSHAFKQRCEELGLFLSEEEGKKLFKAFKDLTVKKKEVTEDDIFALMMDSSVKGLFPHYRMETLQISYGSNIIPTTTIAIKTEDGEVLQESATGKGSVESVYNTISRILQKEISLLDYRIQSTTNGSDALAEVYVKINCEGEVSSGRGIEHDVLEASAKAYLDAVNRLSIKEKFSRYSAKGVEVG</sequence>
<evidence type="ECO:0000313" key="14">
    <source>
        <dbReference type="EMBL" id="TYS68623.1"/>
    </source>
</evidence>
<dbReference type="Gene3D" id="1.10.238.260">
    <property type="match status" value="1"/>
</dbReference>
<feature type="binding site" evidence="11">
    <location>
        <position position="201"/>
    </location>
    <ligand>
        <name>Mn(2+)</name>
        <dbReference type="ChEBI" id="CHEBI:29035"/>
    </ligand>
</feature>
<dbReference type="FunFam" id="3.30.160.270:FF:000003">
    <property type="entry name" value="2-isopropylmalate synthase"/>
    <property type="match status" value="1"/>
</dbReference>
<dbReference type="Gene3D" id="3.20.20.70">
    <property type="entry name" value="Aldolase class I"/>
    <property type="match status" value="1"/>
</dbReference>
<dbReference type="EMBL" id="VTEU01000001">
    <property type="protein sequence ID" value="TYS61361.1"/>
    <property type="molecule type" value="Genomic_DNA"/>
</dbReference>
<dbReference type="Pfam" id="PF22617">
    <property type="entry name" value="HCS_D2"/>
    <property type="match status" value="1"/>
</dbReference>
<dbReference type="GO" id="GO:0003985">
    <property type="term" value="F:acetyl-CoA C-acetyltransferase activity"/>
    <property type="evidence" value="ECO:0007669"/>
    <property type="project" value="UniProtKB-UniRule"/>
</dbReference>
<evidence type="ECO:0000256" key="6">
    <source>
        <dbReference type="ARBA" id="ARBA00022605"/>
    </source>
</evidence>
<evidence type="ECO:0000313" key="16">
    <source>
        <dbReference type="Proteomes" id="UP000324517"/>
    </source>
</evidence>
<feature type="region of interest" description="Regulatory domain" evidence="11">
    <location>
        <begin position="391"/>
        <end position="516"/>
    </location>
</feature>
<keyword evidence="5 11" id="KW-0432">Leucine biosynthesis</keyword>